<feature type="domain" description="GGDEF" evidence="2">
    <location>
        <begin position="194"/>
        <end position="326"/>
    </location>
</feature>
<evidence type="ECO:0000259" key="2">
    <source>
        <dbReference type="PROSITE" id="PS50887"/>
    </source>
</evidence>
<dbReference type="Pfam" id="PF00990">
    <property type="entry name" value="GGDEF"/>
    <property type="match status" value="1"/>
</dbReference>
<dbReference type="PANTHER" id="PTHR43102">
    <property type="entry name" value="SLR1143 PROTEIN"/>
    <property type="match status" value="1"/>
</dbReference>
<reference evidence="3 5" key="2">
    <citation type="journal article" date="2016" name="Genome Announc.">
        <title>Complete Genome Sequence of the Highly Virulent Aeromonas schubertii Strain WL1483, Isolated from Diseased Snakehead Fish (Channa argus) in China.</title>
        <authorList>
            <person name="Liu L."/>
            <person name="Li N."/>
            <person name="Zhang D."/>
            <person name="Fu X."/>
            <person name="Shi C."/>
            <person name="Lin Q."/>
            <person name="Hao G."/>
        </authorList>
    </citation>
    <scope>NUCLEOTIDE SEQUENCE [LARGE SCALE GENOMIC DNA]</scope>
    <source>
        <strain evidence="3 5">WL1483</strain>
    </source>
</reference>
<sequence length="326" mass="36104">MKCPSLPVNEVLRLETLRSLAILDTASEERFDRLTRMARRMFGVPIALVSLVDAERQWFKSCQGLDASETGRDISFCGHAILGTETFVVRDAALDARFADNPLVTGEPHIRFYAGCPLRISNGCALGTLCIIDREPRHMDDEELTLFEDLAAMVVRELEALQLSTLDELTQISNRRGFTMLAGKSLQQAHRLGQTVSLVYLDMDGFKQINDTFGHDEGDQALRDFSNLINHSFRDADVYARLGGDEFAVLLAGANQAQAAAAIARFHKDLARHNGSGKRGYQLACSEGIVTYDPSTPPDLDGLLKQADSLMYERKVAKRAAKEPVR</sequence>
<dbReference type="Proteomes" id="UP000058114">
    <property type="component" value="Chromosome"/>
</dbReference>
<dbReference type="Proteomes" id="UP000774958">
    <property type="component" value="Unassembled WGS sequence"/>
</dbReference>
<dbReference type="OrthoDB" id="9812358at2"/>
<protein>
    <submittedName>
        <fullName evidence="3 4">Diguanylate cyclase</fullName>
    </submittedName>
</protein>
<evidence type="ECO:0000313" key="3">
    <source>
        <dbReference type="EMBL" id="ALP43285.1"/>
    </source>
</evidence>
<dbReference type="NCBIfam" id="TIGR00254">
    <property type="entry name" value="GGDEF"/>
    <property type="match status" value="1"/>
</dbReference>
<dbReference type="InterPro" id="IPR000160">
    <property type="entry name" value="GGDEF_dom"/>
</dbReference>
<comment type="cofactor">
    <cofactor evidence="1">
        <name>Mg(2+)</name>
        <dbReference type="ChEBI" id="CHEBI:18420"/>
    </cofactor>
</comment>
<dbReference type="SMART" id="SM00065">
    <property type="entry name" value="GAF"/>
    <property type="match status" value="1"/>
</dbReference>
<accession>A0A0S2SNH5</accession>
<dbReference type="FunFam" id="3.30.70.270:FF:000001">
    <property type="entry name" value="Diguanylate cyclase domain protein"/>
    <property type="match status" value="1"/>
</dbReference>
<evidence type="ECO:0000256" key="1">
    <source>
        <dbReference type="ARBA" id="ARBA00001946"/>
    </source>
</evidence>
<dbReference type="STRING" id="652.WL1483_3866"/>
<evidence type="ECO:0000313" key="6">
    <source>
        <dbReference type="Proteomes" id="UP000774958"/>
    </source>
</evidence>
<gene>
    <name evidence="4" type="ORF">LA374_04410</name>
    <name evidence="3" type="ORF">WL1483_3866</name>
</gene>
<dbReference type="PATRIC" id="fig|652.5.peg.3432"/>
<dbReference type="EMBL" id="JAIRBT010000004">
    <property type="protein sequence ID" value="MBZ6065458.1"/>
    <property type="molecule type" value="Genomic_DNA"/>
</dbReference>
<reference evidence="5" key="1">
    <citation type="submission" date="2015-10" db="EMBL/GenBank/DDBJ databases">
        <title>Complete Genome Sequence of Aeromonas schubertii strain WL1483.</title>
        <authorList>
            <person name="Liu L."/>
        </authorList>
    </citation>
    <scope>NUCLEOTIDE SEQUENCE [LARGE SCALE GENOMIC DNA]</scope>
    <source>
        <strain evidence="5">WL1483</strain>
    </source>
</reference>
<dbReference type="InterPro" id="IPR029787">
    <property type="entry name" value="Nucleotide_cyclase"/>
</dbReference>
<dbReference type="Pfam" id="PF01590">
    <property type="entry name" value="GAF"/>
    <property type="match status" value="1"/>
</dbReference>
<dbReference type="Gene3D" id="3.30.450.40">
    <property type="match status" value="1"/>
</dbReference>
<dbReference type="InterPro" id="IPR043128">
    <property type="entry name" value="Rev_trsase/Diguanyl_cyclase"/>
</dbReference>
<dbReference type="EMBL" id="CP013067">
    <property type="protein sequence ID" value="ALP43285.1"/>
    <property type="molecule type" value="Genomic_DNA"/>
</dbReference>
<dbReference type="AlphaFoldDB" id="A0A0S2SNH5"/>
<dbReference type="KEGG" id="asr:WL1483_3866"/>
<evidence type="ECO:0000313" key="5">
    <source>
        <dbReference type="Proteomes" id="UP000058114"/>
    </source>
</evidence>
<dbReference type="PROSITE" id="PS50887">
    <property type="entry name" value="GGDEF"/>
    <property type="match status" value="1"/>
</dbReference>
<dbReference type="CDD" id="cd01949">
    <property type="entry name" value="GGDEF"/>
    <property type="match status" value="1"/>
</dbReference>
<proteinExistence type="predicted"/>
<evidence type="ECO:0000313" key="4">
    <source>
        <dbReference type="EMBL" id="MBZ6065458.1"/>
    </source>
</evidence>
<name>A0A0S2SNH5_9GAMM</name>
<dbReference type="InterPro" id="IPR003018">
    <property type="entry name" value="GAF"/>
</dbReference>
<keyword evidence="6" id="KW-1185">Reference proteome</keyword>
<reference evidence="4 6" key="3">
    <citation type="submission" date="2021-09" db="EMBL/GenBank/DDBJ databases">
        <title>Aeromonas schubertii isolated from Asian sea bass.</title>
        <authorList>
            <person name="Pinpimai K."/>
        </authorList>
    </citation>
    <scope>NUCLEOTIDE SEQUENCE [LARGE SCALE GENOMIC DNA]</scope>
    <source>
        <strain evidence="4 6">CHULA2021a</strain>
    </source>
</reference>
<dbReference type="GO" id="GO:0003824">
    <property type="term" value="F:catalytic activity"/>
    <property type="evidence" value="ECO:0007669"/>
    <property type="project" value="UniProtKB-ARBA"/>
</dbReference>
<dbReference type="InterPro" id="IPR029016">
    <property type="entry name" value="GAF-like_dom_sf"/>
</dbReference>
<dbReference type="Gene3D" id="3.30.70.270">
    <property type="match status" value="1"/>
</dbReference>
<dbReference type="SUPFAM" id="SSF55781">
    <property type="entry name" value="GAF domain-like"/>
    <property type="match status" value="1"/>
</dbReference>
<dbReference type="PANTHER" id="PTHR43102:SF2">
    <property type="entry name" value="GAF DOMAIN-CONTAINING PROTEIN"/>
    <property type="match status" value="1"/>
</dbReference>
<dbReference type="SUPFAM" id="SSF55073">
    <property type="entry name" value="Nucleotide cyclase"/>
    <property type="match status" value="1"/>
</dbReference>
<organism evidence="3 5">
    <name type="scientific">Aeromonas schubertii</name>
    <dbReference type="NCBI Taxonomy" id="652"/>
    <lineage>
        <taxon>Bacteria</taxon>
        <taxon>Pseudomonadati</taxon>
        <taxon>Pseudomonadota</taxon>
        <taxon>Gammaproteobacteria</taxon>
        <taxon>Aeromonadales</taxon>
        <taxon>Aeromonadaceae</taxon>
        <taxon>Aeromonas</taxon>
    </lineage>
</organism>
<dbReference type="SMART" id="SM00267">
    <property type="entry name" value="GGDEF"/>
    <property type="match status" value="1"/>
</dbReference>
<dbReference type="RefSeq" id="WP_050666608.1">
    <property type="nucleotide sequence ID" value="NZ_CDDB01000052.1"/>
</dbReference>